<evidence type="ECO:0000313" key="10">
    <source>
        <dbReference type="EMBL" id="MCJ2379054.1"/>
    </source>
</evidence>
<evidence type="ECO:0000256" key="6">
    <source>
        <dbReference type="ARBA" id="ARBA00022989"/>
    </source>
</evidence>
<feature type="domain" description="Glycosyltransferase RgtA/B/C/D-like" evidence="9">
    <location>
        <begin position="66"/>
        <end position="227"/>
    </location>
</feature>
<feature type="transmembrane region" description="Helical" evidence="8">
    <location>
        <begin position="116"/>
        <end position="133"/>
    </location>
</feature>
<dbReference type="InterPro" id="IPR038731">
    <property type="entry name" value="RgtA/B/C-like"/>
</dbReference>
<dbReference type="GO" id="GO:0016757">
    <property type="term" value="F:glycosyltransferase activity"/>
    <property type="evidence" value="ECO:0007669"/>
    <property type="project" value="UniProtKB-KW"/>
</dbReference>
<name>A0ABT0BW96_9BACT</name>
<comment type="caution">
    <text evidence="10">The sequence shown here is derived from an EMBL/GenBank/DDBJ whole genome shotgun (WGS) entry which is preliminary data.</text>
</comment>
<evidence type="ECO:0000256" key="3">
    <source>
        <dbReference type="ARBA" id="ARBA00022676"/>
    </source>
</evidence>
<evidence type="ECO:0000256" key="7">
    <source>
        <dbReference type="ARBA" id="ARBA00023136"/>
    </source>
</evidence>
<evidence type="ECO:0000256" key="4">
    <source>
        <dbReference type="ARBA" id="ARBA00022679"/>
    </source>
</evidence>
<gene>
    <name evidence="10" type="ORF">MUN53_00200</name>
</gene>
<evidence type="ECO:0000313" key="11">
    <source>
        <dbReference type="Proteomes" id="UP001165444"/>
    </source>
</evidence>
<accession>A0ABT0BW96</accession>
<feature type="transmembrane region" description="Helical" evidence="8">
    <location>
        <begin position="86"/>
        <end position="104"/>
    </location>
</feature>
<keyword evidence="6 8" id="KW-1133">Transmembrane helix</keyword>
<evidence type="ECO:0000256" key="2">
    <source>
        <dbReference type="ARBA" id="ARBA00022475"/>
    </source>
</evidence>
<reference evidence="10 11" key="1">
    <citation type="submission" date="2022-03" db="EMBL/GenBank/DDBJ databases">
        <title>Parabacteroides sp. nov. isolated from swine feces.</title>
        <authorList>
            <person name="Bak J.E."/>
        </authorList>
    </citation>
    <scope>NUCLEOTIDE SEQUENCE [LARGE SCALE GENOMIC DNA]</scope>
    <source>
        <strain evidence="10 11">AGMB00274</strain>
    </source>
</reference>
<evidence type="ECO:0000256" key="1">
    <source>
        <dbReference type="ARBA" id="ARBA00004651"/>
    </source>
</evidence>
<dbReference type="InterPro" id="IPR050297">
    <property type="entry name" value="LipidA_mod_glycosyltrf_83"/>
</dbReference>
<dbReference type="Pfam" id="PF13231">
    <property type="entry name" value="PMT_2"/>
    <property type="match status" value="1"/>
</dbReference>
<keyword evidence="11" id="KW-1185">Reference proteome</keyword>
<evidence type="ECO:0000259" key="9">
    <source>
        <dbReference type="Pfam" id="PF13231"/>
    </source>
</evidence>
<feature type="transmembrane region" description="Helical" evidence="8">
    <location>
        <begin position="260"/>
        <end position="283"/>
    </location>
</feature>
<dbReference type="PANTHER" id="PTHR33908:SF3">
    <property type="entry name" value="UNDECAPRENYL PHOSPHATE-ALPHA-4-AMINO-4-DEOXY-L-ARABINOSE ARABINOSYL TRANSFERASE"/>
    <property type="match status" value="1"/>
</dbReference>
<feature type="transmembrane region" description="Helical" evidence="8">
    <location>
        <begin position="12"/>
        <end position="33"/>
    </location>
</feature>
<dbReference type="RefSeq" id="WP_243322889.1">
    <property type="nucleotide sequence ID" value="NZ_JAKZMM010000001.1"/>
</dbReference>
<dbReference type="Proteomes" id="UP001165444">
    <property type="component" value="Unassembled WGS sequence"/>
</dbReference>
<proteinExistence type="predicted"/>
<keyword evidence="2" id="KW-1003">Cell membrane</keyword>
<comment type="subcellular location">
    <subcellularLocation>
        <location evidence="1">Cell membrane</location>
        <topology evidence="1">Multi-pass membrane protein</topology>
    </subcellularLocation>
</comment>
<feature type="transmembrane region" description="Helical" evidence="8">
    <location>
        <begin position="319"/>
        <end position="339"/>
    </location>
</feature>
<protein>
    <submittedName>
        <fullName evidence="10">Glycosyltransferase family 39 protein</fullName>
        <ecNumber evidence="10">2.4.-.-</ecNumber>
    </submittedName>
</protein>
<sequence length="548" mass="63624">MNIVDVRSKVGKWILIGLVLCCTFFVNNEAIFVDIMESRNMITAREMVYDGNWLTPTMNGELRLEKPPLPTWISAIAEYISSDNLGLQRAMAGLAALLLVFYLFRFGKLLTQDKVYSWIAVGILCTSYNIILMGRTASWDIYCHAFMLMAIYYLFKAMQTDGCDWKSFMLSGIAMGLSFLGKGPVSFYALLLPFLCAYLIYYRKSMTGKWNACLSMLIITIVLSCWWYAYIYIYHPEMAEYVWNKESSSWANKNVRPWYYYWKFFLETGAWSLVTIFALFVPVWKKRLGDKTKPYLFSLLWMLFVVFFLSLVPEKKTRYLLPVSIPAALTMAHLFYYWIRQMKETDRLGRILYRINGYLLSVVVLALPVMLYIFMYKEQRMTGTAFILLSLGLWGIASCLFYAVRSVRPAYLLGGVVGLFVFAEIFLMPYVGSFVSNADKKSIALTRDIKEVQALPFYHPATEDIRMELVYAAYKKIQRLDLTDSTAVMAAMPFVLVQSIESEAAMPDWLKRNTIREEVDVYDDNPWPKEHRRYSSAFIKRVTIIRKK</sequence>
<feature type="transmembrane region" description="Helical" evidence="8">
    <location>
        <begin position="295"/>
        <end position="313"/>
    </location>
</feature>
<feature type="transmembrane region" description="Helical" evidence="8">
    <location>
        <begin position="381"/>
        <end position="404"/>
    </location>
</feature>
<keyword evidence="3 10" id="KW-0328">Glycosyltransferase</keyword>
<feature type="transmembrane region" description="Helical" evidence="8">
    <location>
        <begin position="411"/>
        <end position="432"/>
    </location>
</feature>
<keyword evidence="5 8" id="KW-0812">Transmembrane</keyword>
<dbReference type="PANTHER" id="PTHR33908">
    <property type="entry name" value="MANNOSYLTRANSFERASE YKCB-RELATED"/>
    <property type="match status" value="1"/>
</dbReference>
<organism evidence="10 11">
    <name type="scientific">Parabacteroides faecalis</name>
    <dbReference type="NCBI Taxonomy" id="2924040"/>
    <lineage>
        <taxon>Bacteria</taxon>
        <taxon>Pseudomonadati</taxon>
        <taxon>Bacteroidota</taxon>
        <taxon>Bacteroidia</taxon>
        <taxon>Bacteroidales</taxon>
        <taxon>Tannerellaceae</taxon>
        <taxon>Parabacteroides</taxon>
    </lineage>
</organism>
<feature type="transmembrane region" description="Helical" evidence="8">
    <location>
        <begin position="185"/>
        <end position="202"/>
    </location>
</feature>
<evidence type="ECO:0000256" key="8">
    <source>
        <dbReference type="SAM" id="Phobius"/>
    </source>
</evidence>
<feature type="transmembrane region" description="Helical" evidence="8">
    <location>
        <begin position="214"/>
        <end position="233"/>
    </location>
</feature>
<dbReference type="EMBL" id="JAKZMM010000001">
    <property type="protein sequence ID" value="MCJ2379054.1"/>
    <property type="molecule type" value="Genomic_DNA"/>
</dbReference>
<dbReference type="EC" id="2.4.-.-" evidence="10"/>
<keyword evidence="4 10" id="KW-0808">Transferase</keyword>
<keyword evidence="7 8" id="KW-0472">Membrane</keyword>
<feature type="transmembrane region" description="Helical" evidence="8">
    <location>
        <begin position="351"/>
        <end position="375"/>
    </location>
</feature>
<evidence type="ECO:0000256" key="5">
    <source>
        <dbReference type="ARBA" id="ARBA00022692"/>
    </source>
</evidence>